<dbReference type="Gene3D" id="3.40.30.10">
    <property type="entry name" value="Glutaredoxin"/>
    <property type="match status" value="1"/>
</dbReference>
<feature type="domain" description="Glutaredoxin" evidence="1">
    <location>
        <begin position="127"/>
        <end position="182"/>
    </location>
</feature>
<dbReference type="EMBL" id="DF848219">
    <property type="protein sequence ID" value="GAT53314.1"/>
    <property type="molecule type" value="Genomic_DNA"/>
</dbReference>
<dbReference type="CDD" id="cd03419">
    <property type="entry name" value="GRX_GRXh_1_2_like"/>
    <property type="match status" value="1"/>
</dbReference>
<accession>A0ABQ0LQG8</accession>
<name>A0ABQ0LQG8_MYCCL</name>
<dbReference type="Pfam" id="PF00462">
    <property type="entry name" value="Glutaredoxin"/>
    <property type="match status" value="1"/>
</dbReference>
<dbReference type="SUPFAM" id="SSF52833">
    <property type="entry name" value="Thioredoxin-like"/>
    <property type="match status" value="1"/>
</dbReference>
<evidence type="ECO:0000313" key="2">
    <source>
        <dbReference type="EMBL" id="GAT53314.1"/>
    </source>
</evidence>
<proteinExistence type="predicted"/>
<organism evidence="2 3">
    <name type="scientific">Mycena chlorophos</name>
    <name type="common">Agaric fungus</name>
    <name type="synonym">Agaricus chlorophos</name>
    <dbReference type="NCBI Taxonomy" id="658473"/>
    <lineage>
        <taxon>Eukaryota</taxon>
        <taxon>Fungi</taxon>
        <taxon>Dikarya</taxon>
        <taxon>Basidiomycota</taxon>
        <taxon>Agaricomycotina</taxon>
        <taxon>Agaricomycetes</taxon>
        <taxon>Agaricomycetidae</taxon>
        <taxon>Agaricales</taxon>
        <taxon>Marasmiineae</taxon>
        <taxon>Mycenaceae</taxon>
        <taxon>Mycena</taxon>
    </lineage>
</organism>
<dbReference type="Proteomes" id="UP000815677">
    <property type="component" value="Unassembled WGS sequence"/>
</dbReference>
<evidence type="ECO:0000313" key="3">
    <source>
        <dbReference type="Proteomes" id="UP000815677"/>
    </source>
</evidence>
<evidence type="ECO:0000259" key="1">
    <source>
        <dbReference type="Pfam" id="PF00462"/>
    </source>
</evidence>
<keyword evidence="3" id="KW-1185">Reference proteome</keyword>
<reference evidence="2" key="1">
    <citation type="submission" date="2014-09" db="EMBL/GenBank/DDBJ databases">
        <title>Genome sequence of the luminous mushroom Mycena chlorophos for searching fungal bioluminescence genes.</title>
        <authorList>
            <person name="Tanaka Y."/>
            <person name="Kasuga D."/>
            <person name="Oba Y."/>
            <person name="Hase S."/>
            <person name="Sato K."/>
            <person name="Oba Y."/>
            <person name="Sakakibara Y."/>
        </authorList>
    </citation>
    <scope>NUCLEOTIDE SEQUENCE</scope>
</reference>
<dbReference type="InterPro" id="IPR014025">
    <property type="entry name" value="Glutaredoxin_subgr"/>
</dbReference>
<dbReference type="PRINTS" id="PR00160">
    <property type="entry name" value="GLUTAREDOXIN"/>
</dbReference>
<dbReference type="PANTHER" id="PTHR45694">
    <property type="entry name" value="GLUTAREDOXIN 2"/>
    <property type="match status" value="1"/>
</dbReference>
<sequence>MEPKPPRPSRLRRRRILIAVLVLVGVIYFLGLPQLDAFDLDFPVNRANIAQLMRGKGSGKGKFVVPEIYGVLHVVTSADAENEHVLAGTEGGFDPTKPMDVQLYAPGKPDIDWLYNMQTINEQFPLVVFSKTYCPFSKRAKALLQTYRLSPPPKIIEVDLRDDAEHLKQLLARLTHHGTFPNNVLLGQSLGGFDQLNALHNDGKLRKMLEGAGITVGNPDV</sequence>
<dbReference type="PANTHER" id="PTHR45694:SF5">
    <property type="entry name" value="GLUTAREDOXIN 2"/>
    <property type="match status" value="1"/>
</dbReference>
<dbReference type="InterPro" id="IPR002109">
    <property type="entry name" value="Glutaredoxin"/>
</dbReference>
<dbReference type="InterPro" id="IPR036249">
    <property type="entry name" value="Thioredoxin-like_sf"/>
</dbReference>
<gene>
    <name evidence="2" type="ORF">MCHLO_10282</name>
</gene>
<protein>
    <submittedName>
        <fullName evidence="2">Glutaredoxin domain protein</fullName>
    </submittedName>
</protein>
<dbReference type="PROSITE" id="PS51354">
    <property type="entry name" value="GLUTAREDOXIN_2"/>
    <property type="match status" value="1"/>
</dbReference>